<dbReference type="GO" id="GO:0006260">
    <property type="term" value="P:DNA replication"/>
    <property type="evidence" value="ECO:0007669"/>
    <property type="project" value="UniProtKB-UniRule"/>
</dbReference>
<comment type="subcellular location">
    <subcellularLocation>
        <location evidence="6">Cytoplasm</location>
    </subcellularLocation>
</comment>
<keyword evidence="4 6" id="KW-0175">Coiled coil</keyword>
<dbReference type="Proteomes" id="UP000009399">
    <property type="component" value="Chromosome"/>
</dbReference>
<evidence type="ECO:0000256" key="3">
    <source>
        <dbReference type="ARBA" id="ARBA00022840"/>
    </source>
</evidence>
<dbReference type="Pfam" id="PF02463">
    <property type="entry name" value="SMC_N"/>
    <property type="match status" value="2"/>
</dbReference>
<keyword evidence="1 6" id="KW-0963">Cytoplasm</keyword>
<dbReference type="PIRSF" id="PIRSF005719">
    <property type="entry name" value="SMC"/>
    <property type="match status" value="1"/>
</dbReference>
<dbReference type="GO" id="GO:0003677">
    <property type="term" value="F:DNA binding"/>
    <property type="evidence" value="ECO:0007669"/>
    <property type="project" value="UniProtKB-UniRule"/>
</dbReference>
<dbReference type="InterPro" id="IPR024704">
    <property type="entry name" value="SMC"/>
</dbReference>
<evidence type="ECO:0000259" key="7">
    <source>
        <dbReference type="SMART" id="SM00968"/>
    </source>
</evidence>
<evidence type="ECO:0000256" key="4">
    <source>
        <dbReference type="ARBA" id="ARBA00023054"/>
    </source>
</evidence>
<dbReference type="RefSeq" id="WP_014335652.1">
    <property type="nucleotide sequence ID" value="NC_019552.1"/>
</dbReference>
<feature type="binding site" evidence="6">
    <location>
        <begin position="33"/>
        <end position="40"/>
    </location>
    <ligand>
        <name>ATP</name>
        <dbReference type="ChEBI" id="CHEBI:30616"/>
    </ligand>
</feature>
<dbReference type="GO" id="GO:0005694">
    <property type="term" value="C:chromosome"/>
    <property type="evidence" value="ECO:0007669"/>
    <property type="project" value="InterPro"/>
</dbReference>
<dbReference type="KEGG" id="mhs:MOS_563"/>
<evidence type="ECO:0000313" key="8">
    <source>
        <dbReference type="EMBL" id="AFX74475.1"/>
    </source>
</evidence>
<reference evidence="8 9" key="1">
    <citation type="journal article" date="2013" name="Genome Announc.">
        <title>Complete Genome Sequence of Mycoplasma hyorhinis Strain SK76.</title>
        <authorList>
            <person name="Goodison S."/>
            <person name="Urquidi V."/>
            <person name="Kumar D."/>
            <person name="Reyes L."/>
            <person name="Rosser C.J."/>
        </authorList>
    </citation>
    <scope>NUCLEOTIDE SEQUENCE [LARGE SCALE GENOMIC DNA]</scope>
    <source>
        <strain evidence="8 9">SK76</strain>
    </source>
</reference>
<dbReference type="InterPro" id="IPR003395">
    <property type="entry name" value="RecF/RecN/SMC_N"/>
</dbReference>
<dbReference type="GO" id="GO:0016887">
    <property type="term" value="F:ATP hydrolysis activity"/>
    <property type="evidence" value="ECO:0007669"/>
    <property type="project" value="InterPro"/>
</dbReference>
<evidence type="ECO:0000313" key="9">
    <source>
        <dbReference type="Proteomes" id="UP000009399"/>
    </source>
</evidence>
<name>A0AAI8AN54_MESHY</name>
<dbReference type="InterPro" id="IPR036277">
    <property type="entry name" value="SMC_hinge_sf"/>
</dbReference>
<keyword evidence="3 6" id="KW-0067">ATP-binding</keyword>
<dbReference type="Gene3D" id="1.20.1060.20">
    <property type="match status" value="1"/>
</dbReference>
<organism evidence="8 9">
    <name type="scientific">Mesomycoplasma hyorhinis SK76</name>
    <dbReference type="NCBI Taxonomy" id="1118964"/>
    <lineage>
        <taxon>Bacteria</taxon>
        <taxon>Bacillati</taxon>
        <taxon>Mycoplasmatota</taxon>
        <taxon>Mycoplasmoidales</taxon>
        <taxon>Metamycoplasmataceae</taxon>
        <taxon>Mesomycoplasma</taxon>
    </lineage>
</organism>
<dbReference type="InterPro" id="IPR010935">
    <property type="entry name" value="SMC_hinge"/>
</dbReference>
<evidence type="ECO:0000256" key="2">
    <source>
        <dbReference type="ARBA" id="ARBA00022741"/>
    </source>
</evidence>
<evidence type="ECO:0000256" key="1">
    <source>
        <dbReference type="ARBA" id="ARBA00022490"/>
    </source>
</evidence>
<protein>
    <recommendedName>
        <fullName evidence="6">Chromosome partition protein Smc</fullName>
    </recommendedName>
</protein>
<dbReference type="SUPFAM" id="SSF75553">
    <property type="entry name" value="Smc hinge domain"/>
    <property type="match status" value="1"/>
</dbReference>
<dbReference type="Gene3D" id="3.30.70.1620">
    <property type="match status" value="1"/>
</dbReference>
<dbReference type="PANTHER" id="PTHR43977">
    <property type="entry name" value="STRUCTURAL MAINTENANCE OF CHROMOSOMES PROTEIN 3"/>
    <property type="match status" value="1"/>
</dbReference>
<feature type="coiled-coil region" evidence="6">
    <location>
        <begin position="572"/>
        <end position="648"/>
    </location>
</feature>
<keyword evidence="2 6" id="KW-0547">Nucleotide-binding</keyword>
<dbReference type="InterPro" id="IPR027417">
    <property type="entry name" value="P-loop_NTPase"/>
</dbReference>
<dbReference type="GeneID" id="93248662"/>
<dbReference type="Pfam" id="PF06470">
    <property type="entry name" value="SMC_hinge"/>
    <property type="match status" value="1"/>
</dbReference>
<dbReference type="HAMAP" id="MF_01894">
    <property type="entry name" value="Smc_prok"/>
    <property type="match status" value="1"/>
</dbReference>
<dbReference type="GO" id="GO:0005737">
    <property type="term" value="C:cytoplasm"/>
    <property type="evidence" value="ECO:0007669"/>
    <property type="project" value="UniProtKB-SubCell"/>
</dbReference>
<dbReference type="SUPFAM" id="SSF52540">
    <property type="entry name" value="P-loop containing nucleoside triphosphate hydrolases"/>
    <property type="match status" value="1"/>
</dbReference>
<feature type="coiled-coil region" evidence="6">
    <location>
        <begin position="762"/>
        <end position="817"/>
    </location>
</feature>
<accession>A0AAI8AN54</accession>
<comment type="subunit">
    <text evidence="6">Homodimer.</text>
</comment>
<dbReference type="Gene3D" id="3.40.50.300">
    <property type="entry name" value="P-loop containing nucleotide triphosphate hydrolases"/>
    <property type="match status" value="2"/>
</dbReference>
<dbReference type="EMBL" id="CP003914">
    <property type="protein sequence ID" value="AFX74475.1"/>
    <property type="molecule type" value="Genomic_DNA"/>
</dbReference>
<sequence>MLKLIKIEIEGFKSFADPISINFDGSVVGIVGPNGSGKSNINDAIRWVLGEQSAKQLRGLNMDDVIFAGSKTVKPQEKAMVKLTFKNEDAIEETEQIFTISRLLKRGQGTNEYFYNDQPVRYKDIKNLAVESGISKSSLAIISQGTISEIAEATPEQRKAVIEEAAGTSKYKLDKEEAQKKLIRTNDAIDKLQGAIKELERQVNSLDKQASKAKIYLEKSKALESVEVGLIVNDLNFFNEKLNNLNTSLLEVEQQRNDLELNIQTYESSISQTVHFKTEVESSIQEITSKLDNLKNALSEINLQEARIEERRKLIISGEIVVDQKTKIEEIKKQVESLKIQINASKQREIELDQQLTRLNAKANSLKLQENDINKEIGVLLEKKSAAAANINILKQQFENKSFLSKGIKTIKDNSFLFDGYIGLASELFKVESEFSLAIETVLGAALNQIVMKTSEDVLQAIDFLKKNLSGKATFIPLTSIKEREVREDHLLVLKGQKGFLGVAKELIEFDTQFNKLFGFLLGNILVVDNVDNANRIAKILDHKYTIVSLEGDLFRPGGTITGGSKLERTSILNYDIKIKEHTNTLKFAEDQIHDLKIKQQTIYNEIETVNSTIQQVKIEANSINSKLNILNEELNNLKLNASEIFKEQQEDQESLNLSFDSEKLNIEKQISTLTIELNSKKDRLTNLISEQGKGETKKQELDAKLRKLNTQHSDSITEQNRAKFLVEQNQKRLSEHYKLTLEAASEQYSLDLDIEQARHFVDSLKKELKELGNVNLEAITEFEEVNQRYQEKKQYIEELTTAKSKIEEAISDLDKIIINKTTEIVNLVNNEFNMVFQKMFGGGKAEIHFTDKNDILNSGVEISAQPPGKTIKNLRLFSGGEKAIIAISLLFAILKARPIPLCILDEVEAALDESNVIRYVEFLKLLKENTQFLIITHRSGTMSRVDQLLGVTMQKRGVTSIFSVELSKAKEMLKDELK</sequence>
<keyword evidence="5 6" id="KW-0238">DNA-binding</keyword>
<dbReference type="SMART" id="SM00968">
    <property type="entry name" value="SMC_hinge"/>
    <property type="match status" value="1"/>
</dbReference>
<dbReference type="AlphaFoldDB" id="A0AAI8AN54"/>
<dbReference type="GO" id="GO:0007062">
    <property type="term" value="P:sister chromatid cohesion"/>
    <property type="evidence" value="ECO:0007669"/>
    <property type="project" value="InterPro"/>
</dbReference>
<dbReference type="InterPro" id="IPR011890">
    <property type="entry name" value="SMC_prok"/>
</dbReference>
<dbReference type="GO" id="GO:0005524">
    <property type="term" value="F:ATP binding"/>
    <property type="evidence" value="ECO:0007669"/>
    <property type="project" value="UniProtKB-UniRule"/>
</dbReference>
<feature type="coiled-coil region" evidence="6">
    <location>
        <begin position="175"/>
        <end position="376"/>
    </location>
</feature>
<comment type="domain">
    <text evidence="6">Contains large globular domains required for ATP hydrolysis at each terminus and a third globular domain forming a flexible hinge near the middle of the molecule. These domains are separated by coiled-coil structures.</text>
</comment>
<comment type="similarity">
    <text evidence="6">Belongs to the SMC family.</text>
</comment>
<gene>
    <name evidence="6" type="primary">smc</name>
    <name evidence="8" type="ORF">MOS_563</name>
</gene>
<comment type="function">
    <text evidence="6">Required for chromosome condensation and partitioning.</text>
</comment>
<feature type="domain" description="SMC hinge" evidence="7">
    <location>
        <begin position="419"/>
        <end position="538"/>
    </location>
</feature>
<evidence type="ECO:0000256" key="5">
    <source>
        <dbReference type="ARBA" id="ARBA00023125"/>
    </source>
</evidence>
<proteinExistence type="inferred from homology"/>
<dbReference type="GO" id="GO:0030261">
    <property type="term" value="P:chromosome condensation"/>
    <property type="evidence" value="ECO:0007669"/>
    <property type="project" value="InterPro"/>
</dbReference>
<evidence type="ECO:0000256" key="6">
    <source>
        <dbReference type="HAMAP-Rule" id="MF_01894"/>
    </source>
</evidence>
<dbReference type="GO" id="GO:0007059">
    <property type="term" value="P:chromosome segregation"/>
    <property type="evidence" value="ECO:0007669"/>
    <property type="project" value="UniProtKB-UniRule"/>
</dbReference>